<feature type="chain" id="PRO_5016953817" evidence="7">
    <location>
        <begin position="26"/>
        <end position="397"/>
    </location>
</feature>
<dbReference type="PANTHER" id="PTHR12147">
    <property type="entry name" value="METALLOPEPTIDASE M28 FAMILY MEMBER"/>
    <property type="match status" value="1"/>
</dbReference>
<dbReference type="GO" id="GO:0004177">
    <property type="term" value="F:aminopeptidase activity"/>
    <property type="evidence" value="ECO:0007669"/>
    <property type="project" value="UniProtKB-KW"/>
</dbReference>
<evidence type="ECO:0000256" key="7">
    <source>
        <dbReference type="SAM" id="SignalP"/>
    </source>
</evidence>
<sequence length="397" mass="44274">MLCRNSILSAAVLFGSLSAPGIAQTAIEKDRLIVANCMVNQLKDKARLIHQSAYFSLIETELDNEVLNTLHQNRLTCGKFLNLDAYYSNNPHPPLSSEQLIQHFTQNKELYSNKSYPIHHEKQVQELYKLIDPSKIWQTNQHLTSYLNRSAKTDTGIAAAHWFKQQFDTLAQEYGRTDVDSYFVTTGKKYPQPSTVTVIGKDKSTEAIVIGAHIDTLDGTMPGADDDSSGISVALEIARALLASEIQLDHPVYIIAYAAEERGLVGSGYVVNHFLNKSIPVKAVMQLDQAGFRANPKDSTIWLLKDYVDSDLTQFTAQLLTQYVKIPVAYTRCGYACSDHANWTREGFSACYPSATTLDDDNPYIHSSEDKLDIINLEHMVNFSKLGLAFVAELGLK</sequence>
<evidence type="ECO:0000256" key="3">
    <source>
        <dbReference type="ARBA" id="ARBA00022723"/>
    </source>
</evidence>
<dbReference type="STRING" id="45072.Lqua_2646"/>
<evidence type="ECO:0000256" key="1">
    <source>
        <dbReference type="ARBA" id="ARBA00022438"/>
    </source>
</evidence>
<evidence type="ECO:0000313" key="12">
    <source>
        <dbReference type="Proteomes" id="UP000254230"/>
    </source>
</evidence>
<keyword evidence="11" id="KW-1185">Reference proteome</keyword>
<dbReference type="EMBL" id="UGOW01000001">
    <property type="protein sequence ID" value="STY16270.1"/>
    <property type="molecule type" value="Genomic_DNA"/>
</dbReference>
<keyword evidence="3" id="KW-0479">Metal-binding</keyword>
<feature type="domain" description="Peptidase M28" evidence="8">
    <location>
        <begin position="200"/>
        <end position="390"/>
    </location>
</feature>
<gene>
    <name evidence="9" type="ORF">Lqua_2646</name>
    <name evidence="10" type="ORF">NCTC12376_00050</name>
</gene>
<name>A0A378KWS0_9GAMM</name>
<reference evidence="9 11" key="1">
    <citation type="submission" date="2015-11" db="EMBL/GenBank/DDBJ databases">
        <title>Genomic analysis of 38 Legionella species identifies large and diverse effector repertoires.</title>
        <authorList>
            <person name="Burstein D."/>
            <person name="Amaro F."/>
            <person name="Zusman T."/>
            <person name="Lifshitz Z."/>
            <person name="Cohen O."/>
            <person name="Gilbert J.A."/>
            <person name="Pupko T."/>
            <person name="Shuman H.A."/>
            <person name="Segal G."/>
        </authorList>
    </citation>
    <scope>NUCLEOTIDE SEQUENCE [LARGE SCALE GENOMIC DNA]</scope>
    <source>
        <strain evidence="9 11">ATCC 49507</strain>
    </source>
</reference>
<evidence type="ECO:0000256" key="2">
    <source>
        <dbReference type="ARBA" id="ARBA00022670"/>
    </source>
</evidence>
<dbReference type="OrthoDB" id="9789219at2"/>
<organism evidence="10 12">
    <name type="scientific">Legionella quateirensis</name>
    <dbReference type="NCBI Taxonomy" id="45072"/>
    <lineage>
        <taxon>Bacteria</taxon>
        <taxon>Pseudomonadati</taxon>
        <taxon>Pseudomonadota</taxon>
        <taxon>Gammaproteobacteria</taxon>
        <taxon>Legionellales</taxon>
        <taxon>Legionellaceae</taxon>
        <taxon>Legionella</taxon>
    </lineage>
</organism>
<keyword evidence="5 10" id="KW-0378">Hydrolase</keyword>
<evidence type="ECO:0000259" key="8">
    <source>
        <dbReference type="Pfam" id="PF04389"/>
    </source>
</evidence>
<evidence type="ECO:0000313" key="9">
    <source>
        <dbReference type="EMBL" id="KTD44811.1"/>
    </source>
</evidence>
<evidence type="ECO:0000256" key="6">
    <source>
        <dbReference type="ARBA" id="ARBA00022833"/>
    </source>
</evidence>
<reference evidence="10 12" key="2">
    <citation type="submission" date="2018-06" db="EMBL/GenBank/DDBJ databases">
        <authorList>
            <consortium name="Pathogen Informatics"/>
            <person name="Doyle S."/>
        </authorList>
    </citation>
    <scope>NUCLEOTIDE SEQUENCE [LARGE SCALE GENOMIC DNA]</scope>
    <source>
        <strain evidence="10 12">NCTC12376</strain>
    </source>
</reference>
<dbReference type="SUPFAM" id="SSF53187">
    <property type="entry name" value="Zn-dependent exopeptidases"/>
    <property type="match status" value="1"/>
</dbReference>
<dbReference type="Gene3D" id="3.40.630.10">
    <property type="entry name" value="Zn peptidases"/>
    <property type="match status" value="1"/>
</dbReference>
<dbReference type="AlphaFoldDB" id="A0A378KWS0"/>
<dbReference type="EMBL" id="LNYR01000038">
    <property type="protein sequence ID" value="KTD44811.1"/>
    <property type="molecule type" value="Genomic_DNA"/>
</dbReference>
<dbReference type="Pfam" id="PF04389">
    <property type="entry name" value="Peptidase_M28"/>
    <property type="match status" value="1"/>
</dbReference>
<dbReference type="Proteomes" id="UP000254230">
    <property type="component" value="Unassembled WGS sequence"/>
</dbReference>
<dbReference type="InterPro" id="IPR045175">
    <property type="entry name" value="M28_fam"/>
</dbReference>
<keyword evidence="6" id="KW-0862">Zinc</keyword>
<dbReference type="InterPro" id="IPR007484">
    <property type="entry name" value="Peptidase_M28"/>
</dbReference>
<accession>A0A378KWS0</accession>
<dbReference type="GO" id="GO:0006508">
    <property type="term" value="P:proteolysis"/>
    <property type="evidence" value="ECO:0007669"/>
    <property type="project" value="UniProtKB-KW"/>
</dbReference>
<feature type="signal peptide" evidence="7">
    <location>
        <begin position="1"/>
        <end position="25"/>
    </location>
</feature>
<keyword evidence="1 10" id="KW-0031">Aminopeptidase</keyword>
<dbReference type="GO" id="GO:0046872">
    <property type="term" value="F:metal ion binding"/>
    <property type="evidence" value="ECO:0007669"/>
    <property type="project" value="UniProtKB-KW"/>
</dbReference>
<protein>
    <submittedName>
        <fullName evidence="10">Leucine aminopeptidase</fullName>
        <ecNumber evidence="10">3.4.11.10</ecNumber>
    </submittedName>
</protein>
<evidence type="ECO:0000256" key="4">
    <source>
        <dbReference type="ARBA" id="ARBA00022729"/>
    </source>
</evidence>
<dbReference type="GO" id="GO:0008235">
    <property type="term" value="F:metalloexopeptidase activity"/>
    <property type="evidence" value="ECO:0007669"/>
    <property type="project" value="InterPro"/>
</dbReference>
<dbReference type="Proteomes" id="UP000054639">
    <property type="component" value="Unassembled WGS sequence"/>
</dbReference>
<proteinExistence type="predicted"/>
<evidence type="ECO:0000256" key="5">
    <source>
        <dbReference type="ARBA" id="ARBA00022801"/>
    </source>
</evidence>
<dbReference type="PANTHER" id="PTHR12147:SF56">
    <property type="entry name" value="AMINOPEPTIDASE YDR415C-RELATED"/>
    <property type="match status" value="1"/>
</dbReference>
<keyword evidence="2" id="KW-0645">Protease</keyword>
<dbReference type="RefSeq" id="WP_058474784.1">
    <property type="nucleotide sequence ID" value="NZ_CAAAIL010000002.1"/>
</dbReference>
<evidence type="ECO:0000313" key="10">
    <source>
        <dbReference type="EMBL" id="STY16270.1"/>
    </source>
</evidence>
<evidence type="ECO:0000313" key="11">
    <source>
        <dbReference type="Proteomes" id="UP000054639"/>
    </source>
</evidence>
<dbReference type="EC" id="3.4.11.10" evidence="10"/>
<keyword evidence="4 7" id="KW-0732">Signal</keyword>